<keyword evidence="2" id="KW-1133">Transmembrane helix</keyword>
<feature type="transmembrane region" description="Helical" evidence="2">
    <location>
        <begin position="132"/>
        <end position="154"/>
    </location>
</feature>
<keyword evidence="2" id="KW-0812">Transmembrane</keyword>
<dbReference type="InterPro" id="IPR016566">
    <property type="entry name" value="UCP010219"/>
</dbReference>
<feature type="transmembrane region" description="Helical" evidence="2">
    <location>
        <begin position="200"/>
        <end position="221"/>
    </location>
</feature>
<protein>
    <submittedName>
        <fullName evidence="3">Unannotated protein</fullName>
    </submittedName>
</protein>
<gene>
    <name evidence="3" type="ORF">UFOPK3772_00068</name>
</gene>
<feature type="transmembrane region" description="Helical" evidence="2">
    <location>
        <begin position="73"/>
        <end position="90"/>
    </location>
</feature>
<dbReference type="AlphaFoldDB" id="A0A6J7IBR9"/>
<organism evidence="3">
    <name type="scientific">freshwater metagenome</name>
    <dbReference type="NCBI Taxonomy" id="449393"/>
    <lineage>
        <taxon>unclassified sequences</taxon>
        <taxon>metagenomes</taxon>
        <taxon>ecological metagenomes</taxon>
    </lineage>
</organism>
<evidence type="ECO:0000256" key="1">
    <source>
        <dbReference type="SAM" id="MobiDB-lite"/>
    </source>
</evidence>
<keyword evidence="2" id="KW-0472">Membrane</keyword>
<feature type="transmembrane region" description="Helical" evidence="2">
    <location>
        <begin position="166"/>
        <end position="188"/>
    </location>
</feature>
<dbReference type="EMBL" id="CAFBNE010000002">
    <property type="protein sequence ID" value="CAB4927946.1"/>
    <property type="molecule type" value="Genomic_DNA"/>
</dbReference>
<dbReference type="Pfam" id="PF11361">
    <property type="entry name" value="DUF3159"/>
    <property type="match status" value="1"/>
</dbReference>
<evidence type="ECO:0000256" key="2">
    <source>
        <dbReference type="SAM" id="Phobius"/>
    </source>
</evidence>
<reference evidence="3" key="1">
    <citation type="submission" date="2020-05" db="EMBL/GenBank/DDBJ databases">
        <authorList>
            <person name="Chiriac C."/>
            <person name="Salcher M."/>
            <person name="Ghai R."/>
            <person name="Kavagutti S V."/>
        </authorList>
    </citation>
    <scope>NUCLEOTIDE SEQUENCE</scope>
</reference>
<proteinExistence type="predicted"/>
<accession>A0A6J7IBR9</accession>
<feature type="region of interest" description="Disordered" evidence="1">
    <location>
        <begin position="1"/>
        <end position="20"/>
    </location>
</feature>
<dbReference type="PIRSF" id="PIRSF010219">
    <property type="entry name" value="UCP010219"/>
    <property type="match status" value="1"/>
</dbReference>
<name>A0A6J7IBR9_9ZZZZ</name>
<feature type="compositionally biased region" description="Basic and acidic residues" evidence="1">
    <location>
        <begin position="11"/>
        <end position="20"/>
    </location>
</feature>
<sequence>MSADQPVDPARPNESDGPAAHEHLAHENKQDIRAESLLLERAIGGWRGIIDSGLPTAVFVISFIVTLQNLRSSIIAAIIAGMIIVIWRLIRREKLGQVAAGFVGLAISAWWASRNDNASDIYLPGMLTNLGYGSAFLISIILRWPLLGIVMGFLTGEGTKWRRDPALRRVYAAASWIWVVLFFSRLIVQTPMYLAGWVEIQGIVKIVMGYPLFLGAAYWTYRVLAPVLSRKRAEREQAARREIDGPDAQR</sequence>
<feature type="transmembrane region" description="Helical" evidence="2">
    <location>
        <begin position="95"/>
        <end position="112"/>
    </location>
</feature>
<evidence type="ECO:0000313" key="3">
    <source>
        <dbReference type="EMBL" id="CAB4927946.1"/>
    </source>
</evidence>